<name>A0ABP4P047_9ACTN</name>
<evidence type="ECO:0008006" key="3">
    <source>
        <dbReference type="Google" id="ProtNLM"/>
    </source>
</evidence>
<organism evidence="1 2">
    <name type="scientific">Dactylosporangium maewongense</name>
    <dbReference type="NCBI Taxonomy" id="634393"/>
    <lineage>
        <taxon>Bacteria</taxon>
        <taxon>Bacillati</taxon>
        <taxon>Actinomycetota</taxon>
        <taxon>Actinomycetes</taxon>
        <taxon>Micromonosporales</taxon>
        <taxon>Micromonosporaceae</taxon>
        <taxon>Dactylosporangium</taxon>
    </lineage>
</organism>
<evidence type="ECO:0000313" key="2">
    <source>
        <dbReference type="Proteomes" id="UP001501470"/>
    </source>
</evidence>
<proteinExistence type="predicted"/>
<comment type="caution">
    <text evidence="1">The sequence shown here is derived from an EMBL/GenBank/DDBJ whole genome shotgun (WGS) entry which is preliminary data.</text>
</comment>
<dbReference type="Proteomes" id="UP001501470">
    <property type="component" value="Unassembled WGS sequence"/>
</dbReference>
<keyword evidence="2" id="KW-1185">Reference proteome</keyword>
<sequence>MDPRSAGFQALAPTVPVMRNRSVVTLVIAAVVVMLAGCGRGGSGGDTGGAGDIPDNQAFVEYRPADGRFSIKVPEGWARAESGGTATFTDKLNTITAVVAPRATPPDAASGAADLAALKDATAGFTPGTVSTVDRKAGTAVLITYRADSAADPVTGKVVSDDVERYQFWRDATLLTVTLAGPHGADNVDPWRTVTDSVRWLP</sequence>
<protein>
    <recommendedName>
        <fullName evidence="3">Lipoprotein</fullName>
    </recommendedName>
</protein>
<reference evidence="2" key="1">
    <citation type="journal article" date="2019" name="Int. J. Syst. Evol. Microbiol.">
        <title>The Global Catalogue of Microorganisms (GCM) 10K type strain sequencing project: providing services to taxonomists for standard genome sequencing and annotation.</title>
        <authorList>
            <consortium name="The Broad Institute Genomics Platform"/>
            <consortium name="The Broad Institute Genome Sequencing Center for Infectious Disease"/>
            <person name="Wu L."/>
            <person name="Ma J."/>
        </authorList>
    </citation>
    <scope>NUCLEOTIDE SEQUENCE [LARGE SCALE GENOMIC DNA]</scope>
    <source>
        <strain evidence="2">JCM 15933</strain>
    </source>
</reference>
<evidence type="ECO:0000313" key="1">
    <source>
        <dbReference type="EMBL" id="GAA1568214.1"/>
    </source>
</evidence>
<dbReference type="EMBL" id="BAAAQD010000039">
    <property type="protein sequence ID" value="GAA1568214.1"/>
    <property type="molecule type" value="Genomic_DNA"/>
</dbReference>
<accession>A0ABP4P047</accession>
<gene>
    <name evidence="1" type="ORF">GCM10009827_107380</name>
</gene>